<protein>
    <submittedName>
        <fullName evidence="4">Class I SAM-dependent methyltransferase</fullName>
        <ecNumber evidence="4">2.1.1.-</ecNumber>
    </submittedName>
</protein>
<dbReference type="Pfam" id="PF01596">
    <property type="entry name" value="Methyltransf_3"/>
    <property type="match status" value="1"/>
</dbReference>
<evidence type="ECO:0000256" key="1">
    <source>
        <dbReference type="ARBA" id="ARBA00022603"/>
    </source>
</evidence>
<dbReference type="RefSeq" id="WP_275276854.1">
    <property type="nucleotide sequence ID" value="NZ_CP119108.1"/>
</dbReference>
<dbReference type="PROSITE" id="PS51682">
    <property type="entry name" value="SAM_OMT_I"/>
    <property type="match status" value="1"/>
</dbReference>
<name>A0ABY8BWU6_9MICO</name>
<dbReference type="InterPro" id="IPR050362">
    <property type="entry name" value="Cation-dep_OMT"/>
</dbReference>
<reference evidence="4 5" key="1">
    <citation type="submission" date="2023-03" db="EMBL/GenBank/DDBJ databases">
        <title>Genome sequence of Microbacterium sp. KACC 23027.</title>
        <authorList>
            <person name="Kim S."/>
            <person name="Heo J."/>
            <person name="Kwon S.-W."/>
        </authorList>
    </citation>
    <scope>NUCLEOTIDE SEQUENCE [LARGE SCALE GENOMIC DNA]</scope>
    <source>
        <strain evidence="4 5">KACC 23027</strain>
    </source>
</reference>
<dbReference type="PANTHER" id="PTHR10509:SF85">
    <property type="entry name" value="O-METHYLTRANSFERASE RV1220C-RELATED"/>
    <property type="match status" value="1"/>
</dbReference>
<keyword evidence="3" id="KW-0949">S-adenosyl-L-methionine</keyword>
<sequence length="225" mass="23221">MSEQDANQRFVQEATVEPEHIARARAHALELGASPISAAVGAQCAVLAAATAARNIIEVGTGAGVSGLWLMHGAPRAVLTTIDTEPEYLGAARQSFAAARVPATRTRFITGRAAEVLPRMNEGAYDIVLVDADPEGVIEYVEHGLRLVRPGGTVLVPRVLAGGAVADPVRRDPVTSAFRSLIQETQSSPAVIGALSLSGEGLLQLTTVQTDAAGNASAAGLLTGR</sequence>
<dbReference type="PANTHER" id="PTHR10509">
    <property type="entry name" value="O-METHYLTRANSFERASE-RELATED"/>
    <property type="match status" value="1"/>
</dbReference>
<dbReference type="EC" id="2.1.1.-" evidence="4"/>
<evidence type="ECO:0000313" key="5">
    <source>
        <dbReference type="Proteomes" id="UP001214553"/>
    </source>
</evidence>
<accession>A0ABY8BWU6</accession>
<evidence type="ECO:0000256" key="3">
    <source>
        <dbReference type="ARBA" id="ARBA00022691"/>
    </source>
</evidence>
<gene>
    <name evidence="4" type="ORF">PU630_09590</name>
</gene>
<proteinExistence type="predicted"/>
<dbReference type="EMBL" id="CP119108">
    <property type="protein sequence ID" value="WEG07515.1"/>
    <property type="molecule type" value="Genomic_DNA"/>
</dbReference>
<dbReference type="Proteomes" id="UP001214553">
    <property type="component" value="Chromosome"/>
</dbReference>
<keyword evidence="2 4" id="KW-0808">Transferase</keyword>
<dbReference type="GO" id="GO:0032259">
    <property type="term" value="P:methylation"/>
    <property type="evidence" value="ECO:0007669"/>
    <property type="project" value="UniProtKB-KW"/>
</dbReference>
<dbReference type="CDD" id="cd02440">
    <property type="entry name" value="AdoMet_MTases"/>
    <property type="match status" value="1"/>
</dbReference>
<evidence type="ECO:0000256" key="2">
    <source>
        <dbReference type="ARBA" id="ARBA00022679"/>
    </source>
</evidence>
<organism evidence="4 5">
    <name type="scientific">Microbacterium horticulturae</name>
    <dbReference type="NCBI Taxonomy" id="3028316"/>
    <lineage>
        <taxon>Bacteria</taxon>
        <taxon>Bacillati</taxon>
        <taxon>Actinomycetota</taxon>
        <taxon>Actinomycetes</taxon>
        <taxon>Micrococcales</taxon>
        <taxon>Microbacteriaceae</taxon>
        <taxon>Microbacterium</taxon>
    </lineage>
</organism>
<evidence type="ECO:0000313" key="4">
    <source>
        <dbReference type="EMBL" id="WEG07515.1"/>
    </source>
</evidence>
<dbReference type="InterPro" id="IPR029063">
    <property type="entry name" value="SAM-dependent_MTases_sf"/>
</dbReference>
<dbReference type="SUPFAM" id="SSF53335">
    <property type="entry name" value="S-adenosyl-L-methionine-dependent methyltransferases"/>
    <property type="match status" value="1"/>
</dbReference>
<dbReference type="GO" id="GO:0008168">
    <property type="term" value="F:methyltransferase activity"/>
    <property type="evidence" value="ECO:0007669"/>
    <property type="project" value="UniProtKB-KW"/>
</dbReference>
<keyword evidence="1 4" id="KW-0489">Methyltransferase</keyword>
<dbReference type="Gene3D" id="3.40.50.150">
    <property type="entry name" value="Vaccinia Virus protein VP39"/>
    <property type="match status" value="1"/>
</dbReference>
<keyword evidence="5" id="KW-1185">Reference proteome</keyword>
<dbReference type="InterPro" id="IPR002935">
    <property type="entry name" value="SAM_O-MeTrfase"/>
</dbReference>